<feature type="transmembrane region" description="Helical" evidence="1">
    <location>
        <begin position="16"/>
        <end position="36"/>
    </location>
</feature>
<protein>
    <submittedName>
        <fullName evidence="2">Uncharacterized protein</fullName>
    </submittedName>
</protein>
<comment type="caution">
    <text evidence="2">The sequence shown here is derived from an EMBL/GenBank/DDBJ whole genome shotgun (WGS) entry which is preliminary data.</text>
</comment>
<dbReference type="EMBL" id="JBHSAC010000083">
    <property type="protein sequence ID" value="MFC3932950.1"/>
    <property type="molecule type" value="Genomic_DNA"/>
</dbReference>
<name>A0ABV8D3S6_9STRE</name>
<feature type="transmembrane region" description="Helical" evidence="1">
    <location>
        <begin position="91"/>
        <end position="109"/>
    </location>
</feature>
<feature type="transmembrane region" description="Helical" evidence="1">
    <location>
        <begin position="66"/>
        <end position="84"/>
    </location>
</feature>
<accession>A0ABV8D3S6</accession>
<keyword evidence="1" id="KW-0812">Transmembrane</keyword>
<keyword evidence="3" id="KW-1185">Reference proteome</keyword>
<evidence type="ECO:0000256" key="1">
    <source>
        <dbReference type="SAM" id="Phobius"/>
    </source>
</evidence>
<evidence type="ECO:0000313" key="3">
    <source>
        <dbReference type="Proteomes" id="UP001595901"/>
    </source>
</evidence>
<dbReference type="RefSeq" id="WP_380432720.1">
    <property type="nucleotide sequence ID" value="NZ_JBHSAC010000083.1"/>
</dbReference>
<reference evidence="3" key="1">
    <citation type="journal article" date="2019" name="Int. J. Syst. Evol. Microbiol.">
        <title>The Global Catalogue of Microorganisms (GCM) 10K type strain sequencing project: providing services to taxonomists for standard genome sequencing and annotation.</title>
        <authorList>
            <consortium name="The Broad Institute Genomics Platform"/>
            <consortium name="The Broad Institute Genome Sequencing Center for Infectious Disease"/>
            <person name="Wu L."/>
            <person name="Ma J."/>
        </authorList>
    </citation>
    <scope>NUCLEOTIDE SEQUENCE [LARGE SCALE GENOMIC DNA]</scope>
    <source>
        <strain evidence="3">CCUG 58728</strain>
    </source>
</reference>
<organism evidence="2 3">
    <name type="scientific">Streptococcus dentapri</name>
    <dbReference type="NCBI Taxonomy" id="573564"/>
    <lineage>
        <taxon>Bacteria</taxon>
        <taxon>Bacillati</taxon>
        <taxon>Bacillota</taxon>
        <taxon>Bacilli</taxon>
        <taxon>Lactobacillales</taxon>
        <taxon>Streptococcaceae</taxon>
        <taxon>Streptococcus</taxon>
    </lineage>
</organism>
<evidence type="ECO:0000313" key="2">
    <source>
        <dbReference type="EMBL" id="MFC3932950.1"/>
    </source>
</evidence>
<proteinExistence type="predicted"/>
<gene>
    <name evidence="2" type="ORF">ACFOSE_09345</name>
</gene>
<keyword evidence="1" id="KW-0472">Membrane</keyword>
<dbReference type="Proteomes" id="UP001595901">
    <property type="component" value="Unassembled WGS sequence"/>
</dbReference>
<sequence>MITTIKNWVRHYPEQAFLVLFNTGVFAWLSTTGSAITSRLNWDNLTVLPAWLLDFANNSLEKIQGLFGHSAWTWLIISMLLTLFLRFIRGVIKLILFLLILGIGLYLIYRHQSVLGQLPS</sequence>
<keyword evidence="1" id="KW-1133">Transmembrane helix</keyword>